<dbReference type="EMBL" id="UOFL01000094">
    <property type="protein sequence ID" value="VAW75907.1"/>
    <property type="molecule type" value="Genomic_DNA"/>
</dbReference>
<dbReference type="Pfam" id="PF13098">
    <property type="entry name" value="Thioredoxin_2"/>
    <property type="match status" value="1"/>
</dbReference>
<protein>
    <submittedName>
        <fullName evidence="2">Thioredoxin SoxW</fullName>
    </submittedName>
</protein>
<dbReference type="Gene3D" id="3.40.30.10">
    <property type="entry name" value="Glutaredoxin"/>
    <property type="match status" value="1"/>
</dbReference>
<accession>A0A3B0YK47</accession>
<organism evidence="2">
    <name type="scientific">hydrothermal vent metagenome</name>
    <dbReference type="NCBI Taxonomy" id="652676"/>
    <lineage>
        <taxon>unclassified sequences</taxon>
        <taxon>metagenomes</taxon>
        <taxon>ecological metagenomes</taxon>
    </lineage>
</organism>
<dbReference type="SUPFAM" id="SSF52833">
    <property type="entry name" value="Thioredoxin-like"/>
    <property type="match status" value="1"/>
</dbReference>
<dbReference type="AlphaFoldDB" id="A0A3B0YK47"/>
<gene>
    <name evidence="2" type="ORF">MNBD_GAMMA12-666</name>
</gene>
<proteinExistence type="predicted"/>
<evidence type="ECO:0000259" key="1">
    <source>
        <dbReference type="PROSITE" id="PS51352"/>
    </source>
</evidence>
<evidence type="ECO:0000313" key="2">
    <source>
        <dbReference type="EMBL" id="VAW75907.1"/>
    </source>
</evidence>
<name>A0A3B0YK47_9ZZZZ</name>
<dbReference type="InterPro" id="IPR036249">
    <property type="entry name" value="Thioredoxin-like_sf"/>
</dbReference>
<dbReference type="PROSITE" id="PS51352">
    <property type="entry name" value="THIOREDOXIN_2"/>
    <property type="match status" value="1"/>
</dbReference>
<dbReference type="InterPro" id="IPR013766">
    <property type="entry name" value="Thioredoxin_domain"/>
</dbReference>
<sequence>MINKQHSNTLNLLATTGFLLFILLISLSHSPAWSANDKSTTFANTPTVNPIVNPKWFKVSFLEINDDIADARKAGKKGILLYFGQKRCPYCKLFLDNNYSQKNIVSYTQKYFDVIAINVRGNKTVVNMTGKSMTEKQFAISEKAELTPTLLFIDTTGKRVLKLIGYQSPKRYSAAMAYMVESHYKTLSFKAYLKSVPASSKNLESSNATQSTKGK</sequence>
<dbReference type="InterPro" id="IPR012336">
    <property type="entry name" value="Thioredoxin-like_fold"/>
</dbReference>
<reference evidence="2" key="1">
    <citation type="submission" date="2018-06" db="EMBL/GenBank/DDBJ databases">
        <authorList>
            <person name="Zhirakovskaya E."/>
        </authorList>
    </citation>
    <scope>NUCLEOTIDE SEQUENCE</scope>
</reference>
<feature type="domain" description="Thioredoxin" evidence="1">
    <location>
        <begin position="33"/>
        <end position="181"/>
    </location>
</feature>